<evidence type="ECO:0000313" key="2">
    <source>
        <dbReference type="Proteomes" id="UP001607303"/>
    </source>
</evidence>
<evidence type="ECO:0000313" key="1">
    <source>
        <dbReference type="EMBL" id="KAL2745440.1"/>
    </source>
</evidence>
<sequence length="675" mass="76746">MYENPTGVIVGSRTRPGLLERARRALYAHIIFFPDRTNRSRVITEPIYNGLNGTKEKKFFLTIFFSETEAPWRTAPWSLERTRRALYAHIFFVQIGPIGADTYENRTRVSGNGSSRPHRQYFFRPDRTNRSRFITENWTGIFGKGLSRRLRPYFFRPDRTNRSRFNTGAKEKKFFLTIFFPETIAPPRTGPGSMERARHALDAHISCVQIGPIGAELKRFKGNNGKKHFSLRIFFSETIAPTRTRLGSLERALHALYAHIFFVQIGPIVAEIFFSETIEPRRTGPRSLERDRHALYAHIFLVQIGPIGADTYENRTGVVGKGSSRPLRPYFFRPDRTNRNRFKWDRGKKHFSLRIFFSETIEPRRTGPGSLERDRHALYTHIFPVQIGPTGADTYENRTGVVGKGLSRPLRPYFCVQIGPIGADTYENRTRVTGKCSSRPLRPYFFLQVGPIGAEIFFSETIEPTRTGPGSLERDRHALYAHIFLVQIEPIGADTYENPTGVIGNKGKKHFSLTIFFSETIAPMRTGPGSLESARRALYAHIFCVHIGPIAAEIFLCGTIAPRRTGLGSLERARSALYAHIFFFKGNKGKKHFSLTIFFSETKARTRTGPGSLERALHALYAHIFFVQIGPIGAEIFFSETIEPRRTGPGSLERDRHALYAHIFLVQIGPIGAEL</sequence>
<keyword evidence="2" id="KW-1185">Reference proteome</keyword>
<accession>A0ABD2CK06</accession>
<dbReference type="AlphaFoldDB" id="A0ABD2CK06"/>
<dbReference type="EMBL" id="JAYRBN010000043">
    <property type="protein sequence ID" value="KAL2745440.1"/>
    <property type="molecule type" value="Genomic_DNA"/>
</dbReference>
<organism evidence="1 2">
    <name type="scientific">Vespula maculifrons</name>
    <name type="common">Eastern yellow jacket</name>
    <name type="synonym">Wasp</name>
    <dbReference type="NCBI Taxonomy" id="7453"/>
    <lineage>
        <taxon>Eukaryota</taxon>
        <taxon>Metazoa</taxon>
        <taxon>Ecdysozoa</taxon>
        <taxon>Arthropoda</taxon>
        <taxon>Hexapoda</taxon>
        <taxon>Insecta</taxon>
        <taxon>Pterygota</taxon>
        <taxon>Neoptera</taxon>
        <taxon>Endopterygota</taxon>
        <taxon>Hymenoptera</taxon>
        <taxon>Apocrita</taxon>
        <taxon>Aculeata</taxon>
        <taxon>Vespoidea</taxon>
        <taxon>Vespidae</taxon>
        <taxon>Vespinae</taxon>
        <taxon>Vespula</taxon>
    </lineage>
</organism>
<comment type="caution">
    <text evidence="1">The sequence shown here is derived from an EMBL/GenBank/DDBJ whole genome shotgun (WGS) entry which is preliminary data.</text>
</comment>
<reference evidence="1 2" key="1">
    <citation type="journal article" date="2024" name="Ann. Entomol. Soc. Am.">
        <title>Genomic analyses of the southern and eastern yellowjacket wasps (Hymenoptera: Vespidae) reveal evolutionary signatures of social life.</title>
        <authorList>
            <person name="Catto M.A."/>
            <person name="Caine P.B."/>
            <person name="Orr S.E."/>
            <person name="Hunt B.G."/>
            <person name="Goodisman M.A.D."/>
        </authorList>
    </citation>
    <scope>NUCLEOTIDE SEQUENCE [LARGE SCALE GENOMIC DNA]</scope>
    <source>
        <strain evidence="1">232</strain>
        <tissue evidence="1">Head and thorax</tissue>
    </source>
</reference>
<gene>
    <name evidence="1" type="ORF">V1477_006295</name>
</gene>
<dbReference type="Proteomes" id="UP001607303">
    <property type="component" value="Unassembled WGS sequence"/>
</dbReference>
<protein>
    <submittedName>
        <fullName evidence="1">Uncharacterized protein</fullName>
    </submittedName>
</protein>
<proteinExistence type="predicted"/>
<name>A0ABD2CK06_VESMC</name>